<name>A0A095WZK8_9GAMM</name>
<dbReference type="EMBL" id="AUVB01000039">
    <property type="protein sequence ID" value="KGE04049.1"/>
    <property type="molecule type" value="Genomic_DNA"/>
</dbReference>
<organism evidence="1 2">
    <name type="scientific">Pseudohaliea rubra DSM 19751</name>
    <dbReference type="NCBI Taxonomy" id="1265313"/>
    <lineage>
        <taxon>Bacteria</taxon>
        <taxon>Pseudomonadati</taxon>
        <taxon>Pseudomonadota</taxon>
        <taxon>Gammaproteobacteria</taxon>
        <taxon>Cellvibrionales</taxon>
        <taxon>Halieaceae</taxon>
        <taxon>Pseudohaliea</taxon>
    </lineage>
</organism>
<accession>A0A095WZK8</accession>
<dbReference type="AlphaFoldDB" id="A0A095WZK8"/>
<dbReference type="STRING" id="1265313.HRUBRA_01390"/>
<reference evidence="1 2" key="1">
    <citation type="journal article" date="2014" name="Genome Announc.">
        <title>Genome Sequence of Gammaproteobacterial Pseudohaliea rubra Type Strain DSM 19751, Isolated from Coastal Seawater of the Mediterranean Sea.</title>
        <authorList>
            <person name="Spring S."/>
            <person name="Fiebig A."/>
            <person name="Riedel T."/>
            <person name="Goker M."/>
            <person name="Klenk H.P."/>
        </authorList>
    </citation>
    <scope>NUCLEOTIDE SEQUENCE [LARGE SCALE GENOMIC DNA]</scope>
    <source>
        <strain evidence="1 2">DSM 19751</strain>
    </source>
</reference>
<gene>
    <name evidence="1" type="ORF">HRUBRA_01390</name>
</gene>
<evidence type="ECO:0008006" key="3">
    <source>
        <dbReference type="Google" id="ProtNLM"/>
    </source>
</evidence>
<sequence length="92" mass="10000">MASFRLRKATTQSRPELRETAAALAAELEAAHGVRARWENDDVVAIRGAGVEGRVTLSDDAVEVSVRLGLLASAFQGPLRAEIERYLDKHVS</sequence>
<keyword evidence="2" id="KW-1185">Reference proteome</keyword>
<dbReference type="InterPro" id="IPR013433">
    <property type="entry name" value="PHA_gran_rgn"/>
</dbReference>
<protein>
    <recommendedName>
        <fullName evidence="3">Polyhydroxyalkanoic acid system protein</fullName>
    </recommendedName>
</protein>
<dbReference type="Proteomes" id="UP000029640">
    <property type="component" value="Unassembled WGS sequence"/>
</dbReference>
<dbReference type="HOGENOM" id="CLU_161965_1_0_6"/>
<dbReference type="NCBIfam" id="TIGR02610">
    <property type="entry name" value="PHA_gran_rgn"/>
    <property type="match status" value="1"/>
</dbReference>
<comment type="caution">
    <text evidence="1">The sequence shown here is derived from an EMBL/GenBank/DDBJ whole genome shotgun (WGS) entry which is preliminary data.</text>
</comment>
<dbReference type="OrthoDB" id="287584at2"/>
<proteinExistence type="predicted"/>
<dbReference type="Pfam" id="PF09650">
    <property type="entry name" value="PHA_gran_rgn"/>
    <property type="match status" value="1"/>
</dbReference>
<evidence type="ECO:0000313" key="2">
    <source>
        <dbReference type="Proteomes" id="UP000029640"/>
    </source>
</evidence>
<dbReference type="RefSeq" id="WP_052094657.1">
    <property type="nucleotide sequence ID" value="NZ_KN234769.1"/>
</dbReference>
<evidence type="ECO:0000313" key="1">
    <source>
        <dbReference type="EMBL" id="KGE04049.1"/>
    </source>
</evidence>